<keyword evidence="7" id="KW-1185">Reference proteome</keyword>
<keyword evidence="4" id="KW-1133">Transmembrane helix</keyword>
<dbReference type="PANTHER" id="PTHR31001">
    <property type="entry name" value="UNCHARACTERIZED TRANSCRIPTIONAL REGULATORY PROTEIN"/>
    <property type="match status" value="1"/>
</dbReference>
<dbReference type="CDD" id="cd00067">
    <property type="entry name" value="GAL4"/>
    <property type="match status" value="1"/>
</dbReference>
<evidence type="ECO:0000256" key="2">
    <source>
        <dbReference type="ARBA" id="ARBA00023242"/>
    </source>
</evidence>
<dbReference type="EMBL" id="KZ819638">
    <property type="protein sequence ID" value="PWN88581.1"/>
    <property type="molecule type" value="Genomic_DNA"/>
</dbReference>
<evidence type="ECO:0000256" key="4">
    <source>
        <dbReference type="SAM" id="Phobius"/>
    </source>
</evidence>
<dbReference type="Gene3D" id="4.10.240.10">
    <property type="entry name" value="Zn(2)-C6 fungal-type DNA-binding domain"/>
    <property type="match status" value="1"/>
</dbReference>
<dbReference type="OrthoDB" id="3364175at2759"/>
<reference evidence="6 7" key="1">
    <citation type="journal article" date="2018" name="Mol. Biol. Evol.">
        <title>Broad Genomic Sampling Reveals a Smut Pathogenic Ancestry of the Fungal Clade Ustilaginomycotina.</title>
        <authorList>
            <person name="Kijpornyongpan T."/>
            <person name="Mondo S.J."/>
            <person name="Barry K."/>
            <person name="Sandor L."/>
            <person name="Lee J."/>
            <person name="Lipzen A."/>
            <person name="Pangilinan J."/>
            <person name="LaButti K."/>
            <person name="Hainaut M."/>
            <person name="Henrissat B."/>
            <person name="Grigoriev I.V."/>
            <person name="Spatafora J.W."/>
            <person name="Aime M.C."/>
        </authorList>
    </citation>
    <scope>NUCLEOTIDE SEQUENCE [LARGE SCALE GENOMIC DNA]</scope>
    <source>
        <strain evidence="6 7">MCA 4198</strain>
    </source>
</reference>
<dbReference type="InterPro" id="IPR036864">
    <property type="entry name" value="Zn2-C6_fun-type_DNA-bd_sf"/>
</dbReference>
<dbReference type="CDD" id="cd12148">
    <property type="entry name" value="fungal_TF_MHR"/>
    <property type="match status" value="1"/>
</dbReference>
<feature type="domain" description="Zn(2)-C6 fungal-type" evidence="5">
    <location>
        <begin position="6"/>
        <end position="37"/>
    </location>
</feature>
<dbReference type="GO" id="GO:0005634">
    <property type="term" value="C:nucleus"/>
    <property type="evidence" value="ECO:0007669"/>
    <property type="project" value="UniProtKB-SubCell"/>
</dbReference>
<organism evidence="6 7">
    <name type="scientific">Acaromyces ingoldii</name>
    <dbReference type="NCBI Taxonomy" id="215250"/>
    <lineage>
        <taxon>Eukaryota</taxon>
        <taxon>Fungi</taxon>
        <taxon>Dikarya</taxon>
        <taxon>Basidiomycota</taxon>
        <taxon>Ustilaginomycotina</taxon>
        <taxon>Exobasidiomycetes</taxon>
        <taxon>Exobasidiales</taxon>
        <taxon>Cryptobasidiaceae</taxon>
        <taxon>Acaromyces</taxon>
    </lineage>
</organism>
<dbReference type="STRING" id="215250.A0A316YHF8"/>
<keyword evidence="2" id="KW-0539">Nucleus</keyword>
<keyword evidence="4" id="KW-0472">Membrane</keyword>
<dbReference type="RefSeq" id="XP_025375779.1">
    <property type="nucleotide sequence ID" value="XM_025522462.1"/>
</dbReference>
<dbReference type="PROSITE" id="PS50048">
    <property type="entry name" value="ZN2_CY6_FUNGAL_2"/>
    <property type="match status" value="1"/>
</dbReference>
<comment type="subcellular location">
    <subcellularLocation>
        <location evidence="1">Nucleus</location>
    </subcellularLocation>
</comment>
<dbReference type="SMART" id="SM00066">
    <property type="entry name" value="GAL4"/>
    <property type="match status" value="1"/>
</dbReference>
<dbReference type="AlphaFoldDB" id="A0A316YHF8"/>
<sequence>MKYVRNCEQCRRRKLKCDRVIPCGPCKLRNVTEQCTFAPNAQKPLEKPLQRKRRRRGSREAQEPGDEEDCDDDGMLLPDDEELLQLCAEHIFTEDTAISHFIAKDDLEKRVHARRHKHDPAFRAVLLALYGVVVSMFEEAPSLEPRKLFEACQRDLARSDPDTCPCLDQVRAYFLLVVGLGLAAGPYVAASLLSRACYLSQILDLHVEPRASLPHAEKEDRIRLFSTICKADWFSATGLCRNFYHIRPSAVLFPSLFGSSSQRASFLEPGFWISMQMADLSREISDRDGMEPKLAYEETMRLQYGLLGFESALADETDPFVAPRERSKRMQDRMGIEHLRFALHKPFYLEGWHDAARRPSRDICFRSTVKYLQLLHRLFTSTIAASEEEGLLPDSRHFTRLWYHVFKGIQCALIISRHLALLDEHRIEGGWDYDTERNVATKTLASTRQILRELSVRSAVARQGLEALKDQAMNSSALHVGQPFLFDPLGPHQVPSSPDSETPAAQDVTAAATAAPSSSSPSSSLAPQRHSTSSCDNNLPDLFPASKASGNTTISQGGSFIEFDLDEFLSNTTTDNDFWGLFSWLDPTLLNSRI</sequence>
<dbReference type="InterPro" id="IPR050613">
    <property type="entry name" value="Sec_Metabolite_Reg"/>
</dbReference>
<gene>
    <name evidence="6" type="ORF">FA10DRAFT_268758</name>
</gene>
<dbReference type="SUPFAM" id="SSF57701">
    <property type="entry name" value="Zn2/Cys6 DNA-binding domain"/>
    <property type="match status" value="1"/>
</dbReference>
<proteinExistence type="predicted"/>
<keyword evidence="4" id="KW-0812">Transmembrane</keyword>
<dbReference type="InterPro" id="IPR001138">
    <property type="entry name" value="Zn2Cys6_DnaBD"/>
</dbReference>
<dbReference type="InParanoid" id="A0A316YHF8"/>
<dbReference type="GO" id="GO:0008270">
    <property type="term" value="F:zinc ion binding"/>
    <property type="evidence" value="ECO:0007669"/>
    <property type="project" value="InterPro"/>
</dbReference>
<feature type="compositionally biased region" description="Acidic residues" evidence="3">
    <location>
        <begin position="63"/>
        <end position="74"/>
    </location>
</feature>
<evidence type="ECO:0000256" key="1">
    <source>
        <dbReference type="ARBA" id="ARBA00004123"/>
    </source>
</evidence>
<dbReference type="GO" id="GO:0000981">
    <property type="term" value="F:DNA-binding transcription factor activity, RNA polymerase II-specific"/>
    <property type="evidence" value="ECO:0007669"/>
    <property type="project" value="InterPro"/>
</dbReference>
<evidence type="ECO:0000313" key="6">
    <source>
        <dbReference type="EMBL" id="PWN88581.1"/>
    </source>
</evidence>
<evidence type="ECO:0000256" key="3">
    <source>
        <dbReference type="SAM" id="MobiDB-lite"/>
    </source>
</evidence>
<evidence type="ECO:0000259" key="5">
    <source>
        <dbReference type="PROSITE" id="PS50048"/>
    </source>
</evidence>
<dbReference type="PANTHER" id="PTHR31001:SF89">
    <property type="entry name" value="ZN(2)-C6 FUNGAL-TYPE DOMAIN-CONTAINING PROTEIN"/>
    <property type="match status" value="1"/>
</dbReference>
<feature type="transmembrane region" description="Helical" evidence="4">
    <location>
        <begin position="172"/>
        <end position="193"/>
    </location>
</feature>
<feature type="region of interest" description="Disordered" evidence="3">
    <location>
        <begin position="489"/>
        <end position="539"/>
    </location>
</feature>
<evidence type="ECO:0000313" key="7">
    <source>
        <dbReference type="Proteomes" id="UP000245768"/>
    </source>
</evidence>
<name>A0A316YHF8_9BASI</name>
<dbReference type="Proteomes" id="UP000245768">
    <property type="component" value="Unassembled WGS sequence"/>
</dbReference>
<dbReference type="Pfam" id="PF00172">
    <property type="entry name" value="Zn_clus"/>
    <property type="match status" value="1"/>
</dbReference>
<feature type="region of interest" description="Disordered" evidence="3">
    <location>
        <begin position="42"/>
        <end position="74"/>
    </location>
</feature>
<accession>A0A316YHF8</accession>
<dbReference type="GeneID" id="37044378"/>
<feature type="compositionally biased region" description="Low complexity" evidence="3">
    <location>
        <begin position="502"/>
        <end position="527"/>
    </location>
</feature>
<protein>
    <recommendedName>
        <fullName evidence="5">Zn(2)-C6 fungal-type domain-containing protein</fullName>
    </recommendedName>
</protein>